<dbReference type="PANTHER" id="PTHR12270:SF25">
    <property type="entry name" value="GLYCOSYLTRANSFERASE-LIKE PROTEIN LARGE"/>
    <property type="match status" value="1"/>
</dbReference>
<comment type="caution">
    <text evidence="8">The sequence shown here is derived from an EMBL/GenBank/DDBJ whole genome shotgun (WGS) entry which is preliminary data.</text>
</comment>
<proteinExistence type="predicted"/>
<keyword evidence="4 7" id="KW-1133">Transmembrane helix</keyword>
<dbReference type="Proteomes" id="UP001497525">
    <property type="component" value="Unassembled WGS sequence"/>
</dbReference>
<comment type="subcellular location">
    <subcellularLocation>
        <location evidence="1">Membrane</location>
        <topology evidence="1">Single-pass type II membrane protein</topology>
    </subcellularLocation>
</comment>
<dbReference type="InterPro" id="IPR051292">
    <property type="entry name" value="Xyl/GlcA_transferase"/>
</dbReference>
<dbReference type="GO" id="GO:0035269">
    <property type="term" value="P:protein O-linked glycosylation via mannose"/>
    <property type="evidence" value="ECO:0007669"/>
    <property type="project" value="TreeGrafter"/>
</dbReference>
<organism evidence="8 9">
    <name type="scientific">Calicophoron daubneyi</name>
    <name type="common">Rumen fluke</name>
    <name type="synonym">Paramphistomum daubneyi</name>
    <dbReference type="NCBI Taxonomy" id="300641"/>
    <lineage>
        <taxon>Eukaryota</taxon>
        <taxon>Metazoa</taxon>
        <taxon>Spiralia</taxon>
        <taxon>Lophotrochozoa</taxon>
        <taxon>Platyhelminthes</taxon>
        <taxon>Trematoda</taxon>
        <taxon>Digenea</taxon>
        <taxon>Plagiorchiida</taxon>
        <taxon>Pronocephalata</taxon>
        <taxon>Paramphistomoidea</taxon>
        <taxon>Paramphistomidae</taxon>
        <taxon>Calicophoron</taxon>
    </lineage>
</organism>
<keyword evidence="3" id="KW-0735">Signal-anchor</keyword>
<evidence type="ECO:0000256" key="5">
    <source>
        <dbReference type="ARBA" id="ARBA00023136"/>
    </source>
</evidence>
<evidence type="ECO:0000313" key="8">
    <source>
        <dbReference type="EMBL" id="CAL5136880.1"/>
    </source>
</evidence>
<dbReference type="GO" id="GO:0005794">
    <property type="term" value="C:Golgi apparatus"/>
    <property type="evidence" value="ECO:0007669"/>
    <property type="project" value="TreeGrafter"/>
</dbReference>
<evidence type="ECO:0000256" key="2">
    <source>
        <dbReference type="ARBA" id="ARBA00022692"/>
    </source>
</evidence>
<reference evidence="8" key="1">
    <citation type="submission" date="2024-06" db="EMBL/GenBank/DDBJ databases">
        <authorList>
            <person name="Liu X."/>
            <person name="Lenzi L."/>
            <person name="Haldenby T S."/>
            <person name="Uol C."/>
        </authorList>
    </citation>
    <scope>NUCLEOTIDE SEQUENCE</scope>
</reference>
<accession>A0AAV2TIA4</accession>
<keyword evidence="2 7" id="KW-0812">Transmembrane</keyword>
<dbReference type="AlphaFoldDB" id="A0AAV2TIA4"/>
<evidence type="ECO:0000256" key="1">
    <source>
        <dbReference type="ARBA" id="ARBA00004606"/>
    </source>
</evidence>
<feature type="transmembrane region" description="Helical" evidence="7">
    <location>
        <begin position="28"/>
        <end position="49"/>
    </location>
</feature>
<evidence type="ECO:0000256" key="3">
    <source>
        <dbReference type="ARBA" id="ARBA00022968"/>
    </source>
</evidence>
<evidence type="ECO:0000256" key="7">
    <source>
        <dbReference type="SAM" id="Phobius"/>
    </source>
</evidence>
<evidence type="ECO:0000256" key="6">
    <source>
        <dbReference type="ARBA" id="ARBA00023180"/>
    </source>
</evidence>
<protein>
    <submittedName>
        <fullName evidence="8">Uncharacterized protein</fullName>
    </submittedName>
</protein>
<dbReference type="EMBL" id="CAXLJL010000356">
    <property type="protein sequence ID" value="CAL5136880.1"/>
    <property type="molecule type" value="Genomic_DNA"/>
</dbReference>
<dbReference type="SUPFAM" id="SSF53448">
    <property type="entry name" value="Nucleotide-diphospho-sugar transferases"/>
    <property type="match status" value="1"/>
</dbReference>
<dbReference type="InterPro" id="IPR029044">
    <property type="entry name" value="Nucleotide-diphossugar_trans"/>
</dbReference>
<evidence type="ECO:0000313" key="9">
    <source>
        <dbReference type="Proteomes" id="UP001497525"/>
    </source>
</evidence>
<dbReference type="PANTHER" id="PTHR12270">
    <property type="entry name" value="GLYCOSYLTRANSFERASE-RELATED"/>
    <property type="match status" value="1"/>
</dbReference>
<evidence type="ECO:0000256" key="4">
    <source>
        <dbReference type="ARBA" id="ARBA00022989"/>
    </source>
</evidence>
<dbReference type="Gene3D" id="3.90.550.10">
    <property type="entry name" value="Spore Coat Polysaccharide Biosynthesis Protein SpsA, Chain A"/>
    <property type="match status" value="1"/>
</dbReference>
<dbReference type="GO" id="GO:0016020">
    <property type="term" value="C:membrane"/>
    <property type="evidence" value="ECO:0007669"/>
    <property type="project" value="UniProtKB-SubCell"/>
</dbReference>
<keyword evidence="6" id="KW-0325">Glycoprotein</keyword>
<keyword evidence="5 7" id="KW-0472">Membrane</keyword>
<dbReference type="GO" id="GO:0042285">
    <property type="term" value="F:xylosyltransferase activity"/>
    <property type="evidence" value="ECO:0007669"/>
    <property type="project" value="TreeGrafter"/>
</dbReference>
<gene>
    <name evidence="8" type="ORF">CDAUBV1_LOCUS11175</name>
</gene>
<dbReference type="GO" id="GO:0015020">
    <property type="term" value="F:glucuronosyltransferase activity"/>
    <property type="evidence" value="ECO:0007669"/>
    <property type="project" value="TreeGrafter"/>
</dbReference>
<sequence length="415" mass="47222">MEKIPSVNSKWGVSIASNLLAVQSMASFRWIVILGITLWLVMLSALYYISTQSKASNGLLSQTLDFKVLPSEINIGIVLSGNGSFVRAVTMLKNIMYFQRRTSRLNATCFPRQRGPLTFTCPRKILKPSPSLRIHALADDLNTRLIESLSKKLVPRHLHWNTYDIGKFMTMVADIPNHHHTGVHALVKACWPMVVARDVEKLISLDTDILFNEDIGEMWNLFDTFNPSQESGINSGVILWDLDKLRKFDWNITWRKALEHYLQRHPSVNGDQTIISEVVNMNPDLYFHLPCEWHVQLYDGGGIARCPVVWPDKNPDEVDCSVSESDEQGTGKKPHLVRLVHYDTAPKLGILDSYPAVPENLTQVNRSLTNKDQGVQVERTIRKTFLCLEDQSKVLKFCKSNKTLAILEKFEITHE</sequence>
<name>A0AAV2TIA4_CALDB</name>